<protein>
    <submittedName>
        <fullName evidence="1">Uncharacterized protein</fullName>
    </submittedName>
</protein>
<reference evidence="1" key="2">
    <citation type="submission" date="2020-07" db="EMBL/GenBank/DDBJ databases">
        <authorList>
            <person name="Vera ALvarez R."/>
            <person name="Arias-Moreno D.M."/>
            <person name="Jimenez-Jacinto V."/>
            <person name="Jimenez-Bremont J.F."/>
            <person name="Swaminathan K."/>
            <person name="Moose S.P."/>
            <person name="Guerrero-Gonzalez M.L."/>
            <person name="Marino-Ramirez L."/>
            <person name="Landsman D."/>
            <person name="Rodriguez-Kessler M."/>
            <person name="Delgado-Sanchez P."/>
        </authorList>
    </citation>
    <scope>NUCLEOTIDE SEQUENCE</scope>
    <source>
        <tissue evidence="1">Cladode</tissue>
    </source>
</reference>
<dbReference type="AlphaFoldDB" id="A0A7C8YM64"/>
<accession>A0A7C8YM64</accession>
<name>A0A7C8YM64_OPUST</name>
<reference evidence="1" key="1">
    <citation type="journal article" date="2013" name="J. Plant Res.">
        <title>Effect of fungi and light on seed germination of three Opuntia species from semiarid lands of central Mexico.</title>
        <authorList>
            <person name="Delgado-Sanchez P."/>
            <person name="Jimenez-Bremont J.F."/>
            <person name="Guerrero-Gonzalez Mde L."/>
            <person name="Flores J."/>
        </authorList>
    </citation>
    <scope>NUCLEOTIDE SEQUENCE</scope>
    <source>
        <tissue evidence="1">Cladode</tissue>
    </source>
</reference>
<sequence length="104" mass="11726">MTEAETTRFPILPSSRRFLDSSRQCRCPEVLLLLPIMGSTMECRHHQQGGDPLLHHLSLNLCPCRCRCKTTHMCPRGPCLQALCHLVHLAPCHKVLCSPKWALG</sequence>
<organism evidence="1">
    <name type="scientific">Opuntia streptacantha</name>
    <name type="common">Prickly pear cactus</name>
    <name type="synonym">Opuntia cardona</name>
    <dbReference type="NCBI Taxonomy" id="393608"/>
    <lineage>
        <taxon>Eukaryota</taxon>
        <taxon>Viridiplantae</taxon>
        <taxon>Streptophyta</taxon>
        <taxon>Embryophyta</taxon>
        <taxon>Tracheophyta</taxon>
        <taxon>Spermatophyta</taxon>
        <taxon>Magnoliopsida</taxon>
        <taxon>eudicotyledons</taxon>
        <taxon>Gunneridae</taxon>
        <taxon>Pentapetalae</taxon>
        <taxon>Caryophyllales</taxon>
        <taxon>Cactineae</taxon>
        <taxon>Cactaceae</taxon>
        <taxon>Opuntioideae</taxon>
        <taxon>Opuntia</taxon>
    </lineage>
</organism>
<evidence type="ECO:0000313" key="1">
    <source>
        <dbReference type="EMBL" id="MBA4621553.1"/>
    </source>
</evidence>
<dbReference type="EMBL" id="GISG01034362">
    <property type="protein sequence ID" value="MBA4621553.1"/>
    <property type="molecule type" value="Transcribed_RNA"/>
</dbReference>
<proteinExistence type="predicted"/>